<dbReference type="EMBL" id="CAXITT010000324">
    <property type="protein sequence ID" value="CAL1539061.1"/>
    <property type="molecule type" value="Genomic_DNA"/>
</dbReference>
<accession>A0AAV2HZU3</accession>
<gene>
    <name evidence="1" type="ORF">GSLYS_00012882001</name>
</gene>
<evidence type="ECO:0000313" key="2">
    <source>
        <dbReference type="Proteomes" id="UP001497497"/>
    </source>
</evidence>
<dbReference type="AlphaFoldDB" id="A0AAV2HZU3"/>
<dbReference type="Proteomes" id="UP001497497">
    <property type="component" value="Unassembled WGS sequence"/>
</dbReference>
<proteinExistence type="predicted"/>
<organism evidence="1 2">
    <name type="scientific">Lymnaea stagnalis</name>
    <name type="common">Great pond snail</name>
    <name type="synonym">Helix stagnalis</name>
    <dbReference type="NCBI Taxonomy" id="6523"/>
    <lineage>
        <taxon>Eukaryota</taxon>
        <taxon>Metazoa</taxon>
        <taxon>Spiralia</taxon>
        <taxon>Lophotrochozoa</taxon>
        <taxon>Mollusca</taxon>
        <taxon>Gastropoda</taxon>
        <taxon>Heterobranchia</taxon>
        <taxon>Euthyneura</taxon>
        <taxon>Panpulmonata</taxon>
        <taxon>Hygrophila</taxon>
        <taxon>Lymnaeoidea</taxon>
        <taxon>Lymnaeidae</taxon>
        <taxon>Lymnaea</taxon>
    </lineage>
</organism>
<evidence type="ECO:0008006" key="3">
    <source>
        <dbReference type="Google" id="ProtNLM"/>
    </source>
</evidence>
<keyword evidence="2" id="KW-1185">Reference proteome</keyword>
<sequence length="101" mass="10649">MRASNLLTVFMFTGVFMAAATSLTTGNRTDKTQKAELSRESRALPLVPIVLKLALGGATAAASYCAAQPMCCVSSLINVAKLSDDILNGIMKAIKFFNAFG</sequence>
<protein>
    <recommendedName>
        <fullName evidence="3">Hydrophobin</fullName>
    </recommendedName>
</protein>
<comment type="caution">
    <text evidence="1">The sequence shown here is derived from an EMBL/GenBank/DDBJ whole genome shotgun (WGS) entry which is preliminary data.</text>
</comment>
<name>A0AAV2HZU3_LYMST</name>
<reference evidence="1 2" key="1">
    <citation type="submission" date="2024-04" db="EMBL/GenBank/DDBJ databases">
        <authorList>
            <consortium name="Genoscope - CEA"/>
            <person name="William W."/>
        </authorList>
    </citation>
    <scope>NUCLEOTIDE SEQUENCE [LARGE SCALE GENOMIC DNA]</scope>
</reference>
<evidence type="ECO:0000313" key="1">
    <source>
        <dbReference type="EMBL" id="CAL1539061.1"/>
    </source>
</evidence>